<dbReference type="GO" id="GO:0003979">
    <property type="term" value="F:UDP-glucose 6-dehydrogenase activity"/>
    <property type="evidence" value="ECO:0007669"/>
    <property type="project" value="UniProtKB-EC"/>
</dbReference>
<dbReference type="EMBL" id="AEQP01000010">
    <property type="protein sequence ID" value="EFV94788.1"/>
    <property type="molecule type" value="Genomic_DNA"/>
</dbReference>
<dbReference type="PIRSF" id="PIRSF500134">
    <property type="entry name" value="UDPglc_DH_bac"/>
    <property type="match status" value="1"/>
</dbReference>
<dbReference type="GO" id="GO:0000271">
    <property type="term" value="P:polysaccharide biosynthetic process"/>
    <property type="evidence" value="ECO:0007669"/>
    <property type="project" value="InterPro"/>
</dbReference>
<keyword evidence="14" id="KW-1185">Reference proteome</keyword>
<dbReference type="AlphaFoldDB" id="E7RXW4"/>
<dbReference type="InterPro" id="IPR008927">
    <property type="entry name" value="6-PGluconate_DH-like_C_sf"/>
</dbReference>
<dbReference type="PANTHER" id="PTHR43750">
    <property type="entry name" value="UDP-GLUCOSE 6-DEHYDROGENASE TUAD"/>
    <property type="match status" value="1"/>
</dbReference>
<comment type="pathway">
    <text evidence="1">Nucleotide-sugar biosynthesis; UDP-alpha-D-glucuronate biosynthesis; UDP-alpha-D-glucuronate from UDP-alpha-D-glucose: step 1/1.</text>
</comment>
<feature type="active site" description="Nucleophile" evidence="9">
    <location>
        <position position="266"/>
    </location>
</feature>
<evidence type="ECO:0000256" key="4">
    <source>
        <dbReference type="ARBA" id="ARBA00015132"/>
    </source>
</evidence>
<dbReference type="InterPro" id="IPR017476">
    <property type="entry name" value="UDP-Glc/GDP-Man"/>
</dbReference>
<dbReference type="GO" id="GO:0006065">
    <property type="term" value="P:UDP-glucuronate biosynthetic process"/>
    <property type="evidence" value="ECO:0007669"/>
    <property type="project" value="UniProtKB-UniPathway"/>
</dbReference>
<dbReference type="Pfam" id="PF00984">
    <property type="entry name" value="UDPG_MGDP_dh"/>
    <property type="match status" value="1"/>
</dbReference>
<evidence type="ECO:0000256" key="6">
    <source>
        <dbReference type="ARBA" id="ARBA00023027"/>
    </source>
</evidence>
<evidence type="ECO:0000313" key="14">
    <source>
        <dbReference type="Proteomes" id="UP000011021"/>
    </source>
</evidence>
<dbReference type="STRING" id="887898.HMPREF0551_1535"/>
<comment type="caution">
    <text evidence="13">The sequence shown here is derived from an EMBL/GenBank/DDBJ whole genome shotgun (WGS) entry which is preliminary data.</text>
</comment>
<dbReference type="PANTHER" id="PTHR43750:SF3">
    <property type="entry name" value="UDP-GLUCOSE 6-DEHYDROGENASE TUAD"/>
    <property type="match status" value="1"/>
</dbReference>
<dbReference type="NCBIfam" id="TIGR03026">
    <property type="entry name" value="NDP-sugDHase"/>
    <property type="match status" value="1"/>
</dbReference>
<dbReference type="UniPathway" id="UPA00038">
    <property type="reaction ID" value="UER00491"/>
</dbReference>
<protein>
    <recommendedName>
        <fullName evidence="4 8">UDP-glucose 6-dehydrogenase</fullName>
        <ecNumber evidence="3 8">1.1.1.22</ecNumber>
    </recommendedName>
</protein>
<dbReference type="InterPro" id="IPR036291">
    <property type="entry name" value="NAD(P)-bd_dom_sf"/>
</dbReference>
<feature type="binding site" evidence="10">
    <location>
        <begin position="255"/>
        <end position="259"/>
    </location>
    <ligand>
        <name>substrate</name>
    </ligand>
</feature>
<feature type="binding site" evidence="10">
    <location>
        <position position="263"/>
    </location>
    <ligand>
        <name>substrate</name>
    </ligand>
</feature>
<feature type="binding site" evidence="10">
    <location>
        <begin position="155"/>
        <end position="158"/>
    </location>
    <ligand>
        <name>substrate</name>
    </ligand>
</feature>
<dbReference type="InterPro" id="IPR014027">
    <property type="entry name" value="UDP-Glc/GDP-Man_DH_C"/>
</dbReference>
<dbReference type="GO" id="GO:0051287">
    <property type="term" value="F:NAD binding"/>
    <property type="evidence" value="ECO:0007669"/>
    <property type="project" value="InterPro"/>
</dbReference>
<comment type="catalytic activity">
    <reaction evidence="7 8">
        <text>UDP-alpha-D-glucose + 2 NAD(+) + H2O = UDP-alpha-D-glucuronate + 2 NADH + 3 H(+)</text>
        <dbReference type="Rhea" id="RHEA:23596"/>
        <dbReference type="ChEBI" id="CHEBI:15377"/>
        <dbReference type="ChEBI" id="CHEBI:15378"/>
        <dbReference type="ChEBI" id="CHEBI:57540"/>
        <dbReference type="ChEBI" id="CHEBI:57945"/>
        <dbReference type="ChEBI" id="CHEBI:58052"/>
        <dbReference type="ChEBI" id="CHEBI:58885"/>
        <dbReference type="EC" id="1.1.1.22"/>
    </reaction>
</comment>
<evidence type="ECO:0000256" key="11">
    <source>
        <dbReference type="PIRSR" id="PIRSR500134-3"/>
    </source>
</evidence>
<evidence type="ECO:0000256" key="2">
    <source>
        <dbReference type="ARBA" id="ARBA00006601"/>
    </source>
</evidence>
<feature type="binding site" evidence="11">
    <location>
        <position position="35"/>
    </location>
    <ligand>
        <name>NAD(+)</name>
        <dbReference type="ChEBI" id="CHEBI:57540"/>
    </ligand>
</feature>
<dbReference type="SUPFAM" id="SSF52413">
    <property type="entry name" value="UDP-glucose/GDP-mannose dehydrogenase C-terminal domain"/>
    <property type="match status" value="1"/>
</dbReference>
<dbReference type="EC" id="1.1.1.22" evidence="3 8"/>
<accession>E7RXW4</accession>
<dbReference type="InterPro" id="IPR028357">
    <property type="entry name" value="UDPglc_DH_bac"/>
</dbReference>
<keyword evidence="6 8" id="KW-0520">NAD</keyword>
<feature type="binding site" evidence="11">
    <location>
        <position position="269"/>
    </location>
    <ligand>
        <name>NAD(+)</name>
        <dbReference type="ChEBI" id="CHEBI:57540"/>
    </ligand>
</feature>
<dbReference type="Gene3D" id="1.20.5.100">
    <property type="entry name" value="Cytochrome c1, transmembrane anchor, C-terminal"/>
    <property type="match status" value="1"/>
</dbReference>
<dbReference type="HOGENOM" id="CLU_023810_1_2_4"/>
<dbReference type="InterPro" id="IPR036220">
    <property type="entry name" value="UDP-Glc/GDP-Man_DH_C_sf"/>
</dbReference>
<dbReference type="Pfam" id="PF03721">
    <property type="entry name" value="UDPG_MGDP_dh_N"/>
    <property type="match status" value="1"/>
</dbReference>
<sequence length="444" mass="48638">MNLVVVGSGYVGLVSGACLADKGHRVICVDISEERIAGLKRGEVPIYEPGLDAIIARNADTGALSFTTSLPEAMREADIFCIAVGTPPDEDGSADLRHVLAVAREIGQHMERPALIINKSTVPVGTAEKVRAAVDAELAARGVQIEYDVASNPEFLKEGMAIEDFMQPDRIIVGVDSPRARQLLDDLYEPFVKEGARLIHMGVRDAEMAKYAANAMLATRISFMNEIAGLCERLGVDVEHVRLGISTDPRIGDKFLRSGAGYGGSCLPKDVQALASMARSVGFEPMVLNAVERRNQVQKQWLFEKLVEEFGPDMKGRTIALWGLAFKPGTDDMREAPSITLVESLLKAGAQVRAYDPETKDTAPRVMPREAQENGDLVFVQDQYEAVQEADALVLVTEWPQFRSPDIRKLHKGMRGDLVVDGRNMYIPAKVRELGFRYVSVGRS</sequence>
<dbReference type="InterPro" id="IPR001732">
    <property type="entry name" value="UDP-Glc/GDP-Man_DH_N"/>
</dbReference>
<organism evidence="13 14">
    <name type="scientific">Lautropia mirabilis ATCC 51599</name>
    <dbReference type="NCBI Taxonomy" id="887898"/>
    <lineage>
        <taxon>Bacteria</taxon>
        <taxon>Pseudomonadati</taxon>
        <taxon>Pseudomonadota</taxon>
        <taxon>Betaproteobacteria</taxon>
        <taxon>Burkholderiales</taxon>
        <taxon>Burkholderiaceae</taxon>
        <taxon>Lautropia</taxon>
    </lineage>
</organism>
<dbReference type="RefSeq" id="WP_005673828.1">
    <property type="nucleotide sequence ID" value="NZ_CP146288.1"/>
</dbReference>
<dbReference type="Gene3D" id="3.40.50.720">
    <property type="entry name" value="NAD(P)-binding Rossmann-like Domain"/>
    <property type="match status" value="2"/>
</dbReference>
<dbReference type="PIRSF" id="PIRSF000124">
    <property type="entry name" value="UDPglc_GDPman_dh"/>
    <property type="match status" value="1"/>
</dbReference>
<dbReference type="Pfam" id="PF03720">
    <property type="entry name" value="UDPG_MGDP_dh_C"/>
    <property type="match status" value="1"/>
</dbReference>
<reference evidence="13 14" key="1">
    <citation type="submission" date="2010-12" db="EMBL/GenBank/DDBJ databases">
        <authorList>
            <person name="Muzny D."/>
            <person name="Qin X."/>
            <person name="Deng J."/>
            <person name="Jiang H."/>
            <person name="Liu Y."/>
            <person name="Qu J."/>
            <person name="Song X.-Z."/>
            <person name="Zhang L."/>
            <person name="Thornton R."/>
            <person name="Coyle M."/>
            <person name="Francisco L."/>
            <person name="Jackson L."/>
            <person name="Javaid M."/>
            <person name="Korchina V."/>
            <person name="Kovar C."/>
            <person name="Mata R."/>
            <person name="Mathew T."/>
            <person name="Ngo R."/>
            <person name="Nguyen L."/>
            <person name="Nguyen N."/>
            <person name="Okwuonu G."/>
            <person name="Ongeri F."/>
            <person name="Pham C."/>
            <person name="Simmons D."/>
            <person name="Wilczek-Boney K."/>
            <person name="Hale W."/>
            <person name="Jakkamsetti A."/>
            <person name="Pham P."/>
            <person name="Ruth R."/>
            <person name="San Lucas F."/>
            <person name="Warren J."/>
            <person name="Zhang J."/>
            <person name="Zhao Z."/>
            <person name="Zhou C."/>
            <person name="Zhu D."/>
            <person name="Lee S."/>
            <person name="Bess C."/>
            <person name="Blankenburg K."/>
            <person name="Forbes L."/>
            <person name="Fu Q."/>
            <person name="Gubbala S."/>
            <person name="Hirani K."/>
            <person name="Jayaseelan J.C."/>
            <person name="Lara F."/>
            <person name="Munidasa M."/>
            <person name="Palculict T."/>
            <person name="Patil S."/>
            <person name="Pu L.-L."/>
            <person name="Saada N."/>
            <person name="Tang L."/>
            <person name="Weissenberger G."/>
            <person name="Zhu Y."/>
            <person name="Hemphill L."/>
            <person name="Shang Y."/>
            <person name="Youmans B."/>
            <person name="Ayvaz T."/>
            <person name="Ross M."/>
            <person name="Santibanez J."/>
            <person name="Aqrawi P."/>
            <person name="Gross S."/>
            <person name="Joshi V."/>
            <person name="Fowler G."/>
            <person name="Nazareth L."/>
            <person name="Reid J."/>
            <person name="Worley K."/>
            <person name="Petrosino J."/>
            <person name="Highlander S."/>
            <person name="Gibbs R."/>
        </authorList>
    </citation>
    <scope>NUCLEOTIDE SEQUENCE [LARGE SCALE GENOMIC DNA]</scope>
    <source>
        <strain evidence="13 14">ATCC 51599</strain>
    </source>
</reference>
<evidence type="ECO:0000313" key="13">
    <source>
        <dbReference type="EMBL" id="EFV94788.1"/>
    </source>
</evidence>
<dbReference type="SMART" id="SM00984">
    <property type="entry name" value="UDPG_MGDP_dh_C"/>
    <property type="match status" value="1"/>
</dbReference>
<evidence type="ECO:0000256" key="9">
    <source>
        <dbReference type="PIRSR" id="PIRSR500134-1"/>
    </source>
</evidence>
<dbReference type="eggNOG" id="COG1004">
    <property type="taxonomic scope" value="Bacteria"/>
</dbReference>
<feature type="binding site" evidence="11">
    <location>
        <position position="158"/>
    </location>
    <ligand>
        <name>NAD(+)</name>
        <dbReference type="ChEBI" id="CHEBI:57540"/>
    </ligand>
</feature>
<comment type="similarity">
    <text evidence="2 8">Belongs to the UDP-glucose/GDP-mannose dehydrogenase family.</text>
</comment>
<keyword evidence="5 8" id="KW-0560">Oxidoreductase</keyword>
<feature type="domain" description="UDP-glucose/GDP-mannose dehydrogenase C-terminal" evidence="12">
    <location>
        <begin position="320"/>
        <end position="428"/>
    </location>
</feature>
<feature type="binding site" evidence="11">
    <location>
        <position position="86"/>
    </location>
    <ligand>
        <name>NAD(+)</name>
        <dbReference type="ChEBI" id="CHEBI:57540"/>
    </ligand>
</feature>
<evidence type="ECO:0000256" key="1">
    <source>
        <dbReference type="ARBA" id="ARBA00004701"/>
    </source>
</evidence>
<evidence type="ECO:0000259" key="12">
    <source>
        <dbReference type="SMART" id="SM00984"/>
    </source>
</evidence>
<gene>
    <name evidence="13" type="ORF">HMPREF0551_1535</name>
</gene>
<name>E7RXW4_9BURK</name>
<dbReference type="InterPro" id="IPR014026">
    <property type="entry name" value="UDP-Glc/GDP-Man_DH_dimer"/>
</dbReference>
<evidence type="ECO:0000256" key="7">
    <source>
        <dbReference type="ARBA" id="ARBA00047473"/>
    </source>
</evidence>
<feature type="binding site" evidence="11">
    <location>
        <position position="30"/>
    </location>
    <ligand>
        <name>NAD(+)</name>
        <dbReference type="ChEBI" id="CHEBI:57540"/>
    </ligand>
</feature>
<proteinExistence type="inferred from homology"/>
<dbReference type="Proteomes" id="UP000011021">
    <property type="component" value="Unassembled WGS sequence"/>
</dbReference>
<evidence type="ECO:0000256" key="10">
    <source>
        <dbReference type="PIRSR" id="PIRSR500134-2"/>
    </source>
</evidence>
<feature type="binding site" evidence="10">
    <location>
        <position position="210"/>
    </location>
    <ligand>
        <name>substrate</name>
    </ligand>
</feature>
<evidence type="ECO:0000256" key="5">
    <source>
        <dbReference type="ARBA" id="ARBA00023002"/>
    </source>
</evidence>
<evidence type="ECO:0000256" key="8">
    <source>
        <dbReference type="PIRNR" id="PIRNR000124"/>
    </source>
</evidence>
<feature type="binding site" evidence="10">
    <location>
        <position position="327"/>
    </location>
    <ligand>
        <name>substrate</name>
    </ligand>
</feature>
<feature type="binding site" evidence="11">
    <location>
        <position position="121"/>
    </location>
    <ligand>
        <name>NAD(+)</name>
        <dbReference type="ChEBI" id="CHEBI:57540"/>
    </ligand>
</feature>
<evidence type="ECO:0000256" key="3">
    <source>
        <dbReference type="ARBA" id="ARBA00012954"/>
    </source>
</evidence>
<dbReference type="SUPFAM" id="SSF48179">
    <property type="entry name" value="6-phosphogluconate dehydrogenase C-terminal domain-like"/>
    <property type="match status" value="1"/>
</dbReference>
<dbReference type="SUPFAM" id="SSF51735">
    <property type="entry name" value="NAD(P)-binding Rossmann-fold domains"/>
    <property type="match status" value="1"/>
</dbReference>
<feature type="binding site" evidence="11">
    <location>
        <position position="334"/>
    </location>
    <ligand>
        <name>NAD(+)</name>
        <dbReference type="ChEBI" id="CHEBI:57540"/>
    </ligand>
</feature>